<dbReference type="RefSeq" id="WP_211422587.1">
    <property type="nucleotide sequence ID" value="NZ_CP072642.1"/>
</dbReference>
<feature type="signal peptide" evidence="2">
    <location>
        <begin position="1"/>
        <end position="26"/>
    </location>
</feature>
<evidence type="ECO:0000313" key="5">
    <source>
        <dbReference type="Proteomes" id="UP000677668"/>
    </source>
</evidence>
<dbReference type="EMBL" id="CP072642">
    <property type="protein sequence ID" value="QUV94284.1"/>
    <property type="molecule type" value="Genomic_DNA"/>
</dbReference>
<reference evidence="4 5" key="1">
    <citation type="submission" date="2021-03" db="EMBL/GenBank/DDBJ databases">
        <title>Genomic and phenotypic characterization of Chloracidobacterium isolates provides evidence for multiple species.</title>
        <authorList>
            <person name="Saini M.K."/>
            <person name="Costas A.M.G."/>
            <person name="Tank M."/>
            <person name="Bryant D.A."/>
        </authorList>
    </citation>
    <scope>NUCLEOTIDE SEQUENCE [LARGE SCALE GENOMIC DNA]</scope>
    <source>
        <strain evidence="4 5">N</strain>
    </source>
</reference>
<evidence type="ECO:0000256" key="1">
    <source>
        <dbReference type="SAM" id="MobiDB-lite"/>
    </source>
</evidence>
<sequence length="127" mass="13922">MLRKSLLLALLTAFILTGFGSPTFTAAQEAPAAEESAKPKKKKPRANNPNTDYGKAQQMLKDAGLYQGEITGYKNPETTEALRKYQEQNGLKVTGTLSNETREKMGLPKRKPPVRKKEEGGETAPQS</sequence>
<gene>
    <name evidence="4" type="ORF">J8C05_02205</name>
</gene>
<dbReference type="Proteomes" id="UP000677668">
    <property type="component" value="Chromosome 1"/>
</dbReference>
<organism evidence="4 5">
    <name type="scientific">Chloracidobacterium sp. N</name>
    <dbReference type="NCBI Taxonomy" id="2821540"/>
    <lineage>
        <taxon>Bacteria</taxon>
        <taxon>Pseudomonadati</taxon>
        <taxon>Acidobacteriota</taxon>
        <taxon>Terriglobia</taxon>
        <taxon>Terriglobales</taxon>
        <taxon>Acidobacteriaceae</taxon>
        <taxon>Chloracidobacterium</taxon>
        <taxon>Chloracidobacterium aggregatum</taxon>
    </lineage>
</organism>
<name>A0ABX8AZZ5_9BACT</name>
<dbReference type="Pfam" id="PF01471">
    <property type="entry name" value="PG_binding_1"/>
    <property type="match status" value="1"/>
</dbReference>
<dbReference type="InterPro" id="IPR036365">
    <property type="entry name" value="PGBD-like_sf"/>
</dbReference>
<dbReference type="SUPFAM" id="SSF47090">
    <property type="entry name" value="PGBD-like"/>
    <property type="match status" value="1"/>
</dbReference>
<feature type="region of interest" description="Disordered" evidence="1">
    <location>
        <begin position="27"/>
        <end position="54"/>
    </location>
</feature>
<dbReference type="InterPro" id="IPR002477">
    <property type="entry name" value="Peptidoglycan-bd-like"/>
</dbReference>
<evidence type="ECO:0000313" key="4">
    <source>
        <dbReference type="EMBL" id="QUV94284.1"/>
    </source>
</evidence>
<evidence type="ECO:0000256" key="2">
    <source>
        <dbReference type="SAM" id="SignalP"/>
    </source>
</evidence>
<proteinExistence type="predicted"/>
<protein>
    <submittedName>
        <fullName evidence="4">Peptidoglycan-binding protein</fullName>
    </submittedName>
</protein>
<feature type="region of interest" description="Disordered" evidence="1">
    <location>
        <begin position="86"/>
        <end position="127"/>
    </location>
</feature>
<evidence type="ECO:0000259" key="3">
    <source>
        <dbReference type="Pfam" id="PF01471"/>
    </source>
</evidence>
<keyword evidence="5" id="KW-1185">Reference proteome</keyword>
<accession>A0ABX8AZZ5</accession>
<keyword evidence="2" id="KW-0732">Signal</keyword>
<feature type="compositionally biased region" description="Polar residues" evidence="1">
    <location>
        <begin position="87"/>
        <end position="99"/>
    </location>
</feature>
<dbReference type="InterPro" id="IPR036366">
    <property type="entry name" value="PGBDSf"/>
</dbReference>
<dbReference type="Gene3D" id="1.10.101.10">
    <property type="entry name" value="PGBD-like superfamily/PGBD"/>
    <property type="match status" value="1"/>
</dbReference>
<feature type="domain" description="Peptidoglycan binding-like" evidence="3">
    <location>
        <begin position="53"/>
        <end position="105"/>
    </location>
</feature>
<feature type="chain" id="PRO_5045502167" evidence="2">
    <location>
        <begin position="27"/>
        <end position="127"/>
    </location>
</feature>